<evidence type="ECO:0000313" key="2">
    <source>
        <dbReference type="EMBL" id="TBT96190.1"/>
    </source>
</evidence>
<feature type="domain" description="C2H2-type" evidence="1">
    <location>
        <begin position="31"/>
        <end position="52"/>
    </location>
</feature>
<name>A0A4Q9KQ63_PROTD</name>
<protein>
    <recommendedName>
        <fullName evidence="1">C2H2-type domain-containing protein</fullName>
    </recommendedName>
</protein>
<dbReference type="RefSeq" id="WP_131170603.1">
    <property type="nucleotide sequence ID" value="NZ_FXTL01000001.1"/>
</dbReference>
<gene>
    <name evidence="2" type="ORF">ET996_00510</name>
</gene>
<reference evidence="2 3" key="1">
    <citation type="submission" date="2019-01" db="EMBL/GenBank/DDBJ databases">
        <title>Lactibacter flavus gen. nov., sp. nov., a novel bacterium of the family Propionibacteriaceae isolated from raw milk and dairy products.</title>
        <authorList>
            <person name="Huptas C."/>
            <person name="Wenning M."/>
            <person name="Breitenwieser F."/>
            <person name="Doll E."/>
            <person name="Von Neubeck M."/>
            <person name="Busse H.-J."/>
            <person name="Scherer S."/>
        </authorList>
    </citation>
    <scope>NUCLEOTIDE SEQUENCE [LARGE SCALE GENOMIC DNA]</scope>
    <source>
        <strain evidence="2 3">DSM 22130</strain>
    </source>
</reference>
<dbReference type="AlphaFoldDB" id="A0A4Q9KQ63"/>
<evidence type="ECO:0000313" key="3">
    <source>
        <dbReference type="Proteomes" id="UP000291933"/>
    </source>
</evidence>
<evidence type="ECO:0000259" key="1">
    <source>
        <dbReference type="PROSITE" id="PS00028"/>
    </source>
</evidence>
<dbReference type="Proteomes" id="UP000291933">
    <property type="component" value="Unassembled WGS sequence"/>
</dbReference>
<sequence length="59" mass="6151">MIEIGIAVAVVVALLIAMARQRSSAGDVYVCSLCGDTVRGEARANWHVSEIHGTSPIGV</sequence>
<organism evidence="2 3">
    <name type="scientific">Propioniciclava tarda</name>
    <dbReference type="NCBI Taxonomy" id="433330"/>
    <lineage>
        <taxon>Bacteria</taxon>
        <taxon>Bacillati</taxon>
        <taxon>Actinomycetota</taxon>
        <taxon>Actinomycetes</taxon>
        <taxon>Propionibacteriales</taxon>
        <taxon>Propionibacteriaceae</taxon>
        <taxon>Propioniciclava</taxon>
    </lineage>
</organism>
<dbReference type="InterPro" id="IPR013087">
    <property type="entry name" value="Znf_C2H2_type"/>
</dbReference>
<accession>A0A4Q9KQ63</accession>
<proteinExistence type="predicted"/>
<dbReference type="EMBL" id="SDMR01000001">
    <property type="protein sequence ID" value="TBT96190.1"/>
    <property type="molecule type" value="Genomic_DNA"/>
</dbReference>
<keyword evidence="3" id="KW-1185">Reference proteome</keyword>
<dbReference type="PROSITE" id="PS00028">
    <property type="entry name" value="ZINC_FINGER_C2H2_1"/>
    <property type="match status" value="1"/>
</dbReference>
<comment type="caution">
    <text evidence="2">The sequence shown here is derived from an EMBL/GenBank/DDBJ whole genome shotgun (WGS) entry which is preliminary data.</text>
</comment>